<protein>
    <submittedName>
        <fullName evidence="1">Alternative protein TAF4B</fullName>
    </submittedName>
</protein>
<gene>
    <name evidence="1" type="primary">TAF4B</name>
</gene>
<organism evidence="1">
    <name type="scientific">Homo sapiens</name>
    <name type="common">Human</name>
    <dbReference type="NCBI Taxonomy" id="9606"/>
    <lineage>
        <taxon>Eukaryota</taxon>
        <taxon>Metazoa</taxon>
        <taxon>Chordata</taxon>
        <taxon>Craniata</taxon>
        <taxon>Vertebrata</taxon>
        <taxon>Euteleostomi</taxon>
        <taxon>Mammalia</taxon>
        <taxon>Eutheria</taxon>
        <taxon>Euarchontoglires</taxon>
        <taxon>Primates</taxon>
        <taxon>Haplorrhini</taxon>
        <taxon>Catarrhini</taxon>
        <taxon>Hominidae</taxon>
        <taxon>Homo</taxon>
    </lineage>
</organism>
<proteinExistence type="predicted"/>
<accession>L0R5D1</accession>
<name>L0R5D1_HUMAN</name>
<evidence type="ECO:0000313" key="1">
    <source>
        <dbReference type="EMBL" id="CCO13829.1"/>
    </source>
</evidence>
<dbReference type="ChiTaRS" id="TAF4B">
    <property type="organism name" value="human"/>
</dbReference>
<sequence>MQKSKQKNLLGNCMLNSSLHLSLTWFLFLRKAWLPYDNFCLTPRASSSNVFSRLLVTWSLLPVLQQ</sequence>
<dbReference type="EMBL" id="HF548118">
    <property type="protein sequence ID" value="CCO13829.1"/>
    <property type="molecule type" value="Genomic_DNA"/>
</dbReference>
<dbReference type="OrthoDB" id="21060at2759"/>
<dbReference type="AlphaFoldDB" id="L0R5D1"/>
<reference evidence="1" key="1">
    <citation type="submission" date="2012-10" db="EMBL/GenBank/DDBJ databases">
        <title>Direct identification of alternative open reading frame translation products in human.</title>
        <authorList>
            <person name="Vanderperre B."/>
            <person name="Lucier J.-F."/>
            <person name="Motard J."/>
            <person name="Tremblay G."/>
            <person name="Vanderperre S."/>
            <person name="Wisztorski M."/>
            <person name="Salzet M."/>
            <person name="Boisvert F.-M."/>
            <person name="Roucou X."/>
        </authorList>
    </citation>
    <scope>NUCLEOTIDE SEQUENCE</scope>
</reference>